<protein>
    <submittedName>
        <fullName evidence="1">Uncharacterized protein</fullName>
    </submittedName>
</protein>
<dbReference type="AlphaFoldDB" id="A0A1H1U7Q1"/>
<keyword evidence="2" id="KW-1185">Reference proteome</keyword>
<dbReference type="RefSeq" id="WP_157718675.1">
    <property type="nucleotide sequence ID" value="NZ_LT629748.1"/>
</dbReference>
<dbReference type="STRING" id="797277.SAMN05216198_2514"/>
<name>A0A1H1U7Q1_9GAMM</name>
<sequence length="57" mass="6167">MLKHVINDVTVVTFAIAVLAALSLVALQRAHEVQVAETTIPSCHTAHCHAMNPGHWL</sequence>
<evidence type="ECO:0000313" key="2">
    <source>
        <dbReference type="Proteomes" id="UP000243426"/>
    </source>
</evidence>
<gene>
    <name evidence="1" type="ORF">SAMN05216198_2514</name>
</gene>
<accession>A0A1H1U7Q1</accession>
<organism evidence="1 2">
    <name type="scientific">Halopseudomonas litoralis</name>
    <dbReference type="NCBI Taxonomy" id="797277"/>
    <lineage>
        <taxon>Bacteria</taxon>
        <taxon>Pseudomonadati</taxon>
        <taxon>Pseudomonadota</taxon>
        <taxon>Gammaproteobacteria</taxon>
        <taxon>Pseudomonadales</taxon>
        <taxon>Pseudomonadaceae</taxon>
        <taxon>Halopseudomonas</taxon>
    </lineage>
</organism>
<proteinExistence type="predicted"/>
<dbReference type="EMBL" id="LT629748">
    <property type="protein sequence ID" value="SDS68393.1"/>
    <property type="molecule type" value="Genomic_DNA"/>
</dbReference>
<evidence type="ECO:0000313" key="1">
    <source>
        <dbReference type="EMBL" id="SDS68393.1"/>
    </source>
</evidence>
<dbReference type="Proteomes" id="UP000243426">
    <property type="component" value="Chromosome I"/>
</dbReference>
<dbReference type="OrthoDB" id="9974168at2"/>
<reference evidence="2" key="1">
    <citation type="submission" date="2016-10" db="EMBL/GenBank/DDBJ databases">
        <authorList>
            <person name="Varghese N."/>
            <person name="Submissions S."/>
        </authorList>
    </citation>
    <scope>NUCLEOTIDE SEQUENCE [LARGE SCALE GENOMIC DNA]</scope>
    <source>
        <strain evidence="2">2SM5</strain>
    </source>
</reference>